<dbReference type="SUPFAM" id="SSF55681">
    <property type="entry name" value="Class II aaRS and biotin synthetases"/>
    <property type="match status" value="1"/>
</dbReference>
<dbReference type="GO" id="GO:0005829">
    <property type="term" value="C:cytosol"/>
    <property type="evidence" value="ECO:0007669"/>
    <property type="project" value="TreeGrafter"/>
</dbReference>
<comment type="catalytic activity">
    <reaction evidence="9 12">
        <text>tRNA(Pro) + L-proline + ATP = L-prolyl-tRNA(Pro) + AMP + diphosphate</text>
        <dbReference type="Rhea" id="RHEA:14305"/>
        <dbReference type="Rhea" id="RHEA-COMP:9700"/>
        <dbReference type="Rhea" id="RHEA-COMP:9702"/>
        <dbReference type="ChEBI" id="CHEBI:30616"/>
        <dbReference type="ChEBI" id="CHEBI:33019"/>
        <dbReference type="ChEBI" id="CHEBI:60039"/>
        <dbReference type="ChEBI" id="CHEBI:78442"/>
        <dbReference type="ChEBI" id="CHEBI:78532"/>
        <dbReference type="ChEBI" id="CHEBI:456215"/>
        <dbReference type="EC" id="6.1.1.15"/>
    </reaction>
</comment>
<sequence>MKFSKLYAPTAKEAPKDASLASHKFLLRAGYAEQVGSGLYNFLPLGKRVLENIKNIVKEELDEAGAQEISMSFVTSADLWRESGRFDVYGKELLRFKDRKENDFVLSPTNEESVVALVRGKVTSYKQLPLNLYQINTKFRDEARPRFGLLRGREFLMKDGYSFHANAEDLDREFDLMEKTYSKIFTRLGLNFRAVRADSGAIGGSGSKEFMVLANSGEDDIIVCENCDYAANIEAATRAKRTTQAERPEADAAKFLTPDAKTIKDVAEFFRVDEFYCIKAVIKKAIFIDAKGEKSEKIVVFFVRGEDELQEVKAQNACAALELADATEAEIAAAGLVGGFCGPVGLKGVEFYIDKELEGESQMICGANERDYHFVGVSVSSFNSERFKDLTAVKAGDKCPCCGGNLSVSKGIEVGHIFKLGTKYSEPMNATFLDENGKAKPFIMGCYGIGVSRLVAVAVEAKHDEKGIIWNETLSPFKFEIIISNLKDEEGVKFAQGLYEDLREAGVSVLLDDRNERFGVKMSEFELMGFPYAVIVGKGLAEGTVELVTRGGLVKETVKASEILARLKSL</sequence>
<dbReference type="Gene3D" id="3.30.930.10">
    <property type="entry name" value="Bira Bifunctional Protein, Domain 2"/>
    <property type="match status" value="1"/>
</dbReference>
<dbReference type="PROSITE" id="PS50862">
    <property type="entry name" value="AA_TRNA_LIGASE_II"/>
    <property type="match status" value="1"/>
</dbReference>
<evidence type="ECO:0000256" key="10">
    <source>
        <dbReference type="ARBA" id="ARBA00053664"/>
    </source>
</evidence>
<dbReference type="InterPro" id="IPR007214">
    <property type="entry name" value="YbaK/aa-tRNA-synth-assoc-dom"/>
</dbReference>
<dbReference type="PANTHER" id="PTHR42753:SF2">
    <property type="entry name" value="PROLINE--TRNA LIGASE"/>
    <property type="match status" value="1"/>
</dbReference>
<dbReference type="HAMAP" id="MF_01569">
    <property type="entry name" value="Pro_tRNA_synth_type1"/>
    <property type="match status" value="1"/>
</dbReference>
<dbReference type="CDD" id="cd00861">
    <property type="entry name" value="ProRS_anticodon_short"/>
    <property type="match status" value="1"/>
</dbReference>
<evidence type="ECO:0000313" key="14">
    <source>
        <dbReference type="EMBL" id="QCD46681.1"/>
    </source>
</evidence>
<dbReference type="Pfam" id="PF03129">
    <property type="entry name" value="HGTP_anticodon"/>
    <property type="match status" value="1"/>
</dbReference>
<dbReference type="SUPFAM" id="SSF52954">
    <property type="entry name" value="Class II aaRS ABD-related"/>
    <property type="match status" value="1"/>
</dbReference>
<dbReference type="InterPro" id="IPR002314">
    <property type="entry name" value="aa-tRNA-synt_IIb"/>
</dbReference>
<evidence type="ECO:0000259" key="13">
    <source>
        <dbReference type="PROSITE" id="PS50862"/>
    </source>
</evidence>
<evidence type="ECO:0000313" key="15">
    <source>
        <dbReference type="Proteomes" id="UP000502377"/>
    </source>
</evidence>
<accession>A0A6G5QM06</accession>
<dbReference type="InterPro" id="IPR044140">
    <property type="entry name" value="ProRS_anticodon_short"/>
</dbReference>
<keyword evidence="5 12" id="KW-0547">Nucleotide-binding</keyword>
<evidence type="ECO:0000256" key="7">
    <source>
        <dbReference type="ARBA" id="ARBA00022917"/>
    </source>
</evidence>
<evidence type="ECO:0000256" key="11">
    <source>
        <dbReference type="ARBA" id="ARBA00060755"/>
    </source>
</evidence>
<protein>
    <recommendedName>
        <fullName evidence="12">Proline--tRNA ligase</fullName>
        <ecNumber evidence="12">6.1.1.15</ecNumber>
    </recommendedName>
    <alternativeName>
        <fullName evidence="12">Prolyl-tRNA synthetase</fullName>
        <shortName evidence="12">ProRS</shortName>
    </alternativeName>
</protein>
<comment type="subunit">
    <text evidence="2 12">Homodimer.</text>
</comment>
<keyword evidence="4 12" id="KW-0436">Ligase</keyword>
<dbReference type="InterPro" id="IPR004500">
    <property type="entry name" value="Pro-tRNA-synth_IIa_bac-type"/>
</dbReference>
<keyword evidence="6 12" id="KW-0067">ATP-binding</keyword>
<keyword evidence="8 12" id="KW-0030">Aminoacyl-tRNA synthetase</keyword>
<dbReference type="Pfam" id="PF04073">
    <property type="entry name" value="tRNA_edit"/>
    <property type="match status" value="1"/>
</dbReference>
<dbReference type="FunFam" id="3.30.930.10:FF:000065">
    <property type="entry name" value="Proline--tRNA ligase"/>
    <property type="match status" value="1"/>
</dbReference>
<keyword evidence="7 12" id="KW-0648">Protein biosynthesis</keyword>
<dbReference type="GO" id="GO:0002161">
    <property type="term" value="F:aminoacyl-tRNA deacylase activity"/>
    <property type="evidence" value="ECO:0007669"/>
    <property type="project" value="InterPro"/>
</dbReference>
<evidence type="ECO:0000256" key="8">
    <source>
        <dbReference type="ARBA" id="ARBA00023146"/>
    </source>
</evidence>
<evidence type="ECO:0000256" key="12">
    <source>
        <dbReference type="HAMAP-Rule" id="MF_01569"/>
    </source>
</evidence>
<dbReference type="PRINTS" id="PR01046">
    <property type="entry name" value="TRNASYNTHPRO"/>
</dbReference>
<dbReference type="InterPro" id="IPR036621">
    <property type="entry name" value="Anticodon-bd_dom_sf"/>
</dbReference>
<dbReference type="EC" id="6.1.1.15" evidence="12"/>
<dbReference type="GO" id="GO:0004827">
    <property type="term" value="F:proline-tRNA ligase activity"/>
    <property type="evidence" value="ECO:0007669"/>
    <property type="project" value="UniProtKB-UniRule"/>
</dbReference>
<comment type="similarity">
    <text evidence="11 12">Belongs to the class-II aminoacyl-tRNA synthetase family. ProS type 1 subfamily.</text>
</comment>
<dbReference type="InterPro" id="IPR045864">
    <property type="entry name" value="aa-tRNA-synth_II/BPL/LPL"/>
</dbReference>
<evidence type="ECO:0000256" key="3">
    <source>
        <dbReference type="ARBA" id="ARBA00022490"/>
    </source>
</evidence>
<evidence type="ECO:0000256" key="4">
    <source>
        <dbReference type="ARBA" id="ARBA00022598"/>
    </source>
</evidence>
<dbReference type="InterPro" id="IPR006195">
    <property type="entry name" value="aa-tRNA-synth_II"/>
</dbReference>
<gene>
    <name evidence="12 14" type="primary">proS</name>
    <name evidence="14" type="ORF">CRECT_1013</name>
</gene>
<dbReference type="CDD" id="cd00779">
    <property type="entry name" value="ProRS_core_prok"/>
    <property type="match status" value="1"/>
</dbReference>
<evidence type="ECO:0000256" key="5">
    <source>
        <dbReference type="ARBA" id="ARBA00022741"/>
    </source>
</evidence>
<organism evidence="14 15">
    <name type="scientific">Campylobacter rectus</name>
    <name type="common">Wolinella recta</name>
    <dbReference type="NCBI Taxonomy" id="203"/>
    <lineage>
        <taxon>Bacteria</taxon>
        <taxon>Pseudomonadati</taxon>
        <taxon>Campylobacterota</taxon>
        <taxon>Epsilonproteobacteria</taxon>
        <taxon>Campylobacterales</taxon>
        <taxon>Campylobacteraceae</taxon>
        <taxon>Campylobacter</taxon>
    </lineage>
</organism>
<dbReference type="Gene3D" id="3.90.960.10">
    <property type="entry name" value="YbaK/aminoacyl-tRNA synthetase-associated domain"/>
    <property type="match status" value="1"/>
</dbReference>
<evidence type="ECO:0000256" key="6">
    <source>
        <dbReference type="ARBA" id="ARBA00022840"/>
    </source>
</evidence>
<proteinExistence type="inferred from homology"/>
<dbReference type="FunFam" id="3.30.930.10:FF:000066">
    <property type="entry name" value="Proline--tRNA ligase"/>
    <property type="match status" value="1"/>
</dbReference>
<evidence type="ECO:0000256" key="9">
    <source>
        <dbReference type="ARBA" id="ARBA00047671"/>
    </source>
</evidence>
<dbReference type="InterPro" id="IPR036754">
    <property type="entry name" value="YbaK/aa-tRNA-synt-asso_dom_sf"/>
</dbReference>
<dbReference type="GO" id="GO:0006433">
    <property type="term" value="P:prolyl-tRNA aminoacylation"/>
    <property type="evidence" value="ECO:0007669"/>
    <property type="project" value="UniProtKB-UniRule"/>
</dbReference>
<keyword evidence="3 12" id="KW-0963">Cytoplasm</keyword>
<feature type="domain" description="Aminoacyl-transfer RNA synthetases class-II family profile" evidence="13">
    <location>
        <begin position="33"/>
        <end position="476"/>
    </location>
</feature>
<name>A0A6G5QM06_CAMRE</name>
<evidence type="ECO:0000256" key="1">
    <source>
        <dbReference type="ARBA" id="ARBA00004496"/>
    </source>
</evidence>
<dbReference type="NCBIfam" id="TIGR00409">
    <property type="entry name" value="proS_fam_II"/>
    <property type="match status" value="1"/>
</dbReference>
<dbReference type="GO" id="GO:0005524">
    <property type="term" value="F:ATP binding"/>
    <property type="evidence" value="ECO:0007669"/>
    <property type="project" value="UniProtKB-UniRule"/>
</dbReference>
<dbReference type="KEGG" id="crx:CRECT_1013"/>
<dbReference type="InterPro" id="IPR023717">
    <property type="entry name" value="Pro-tRNA-Synthase_IIa_type1"/>
</dbReference>
<dbReference type="Gene3D" id="3.40.50.800">
    <property type="entry name" value="Anticodon-binding domain"/>
    <property type="match status" value="1"/>
</dbReference>
<dbReference type="AlphaFoldDB" id="A0A6G5QM06"/>
<dbReference type="InterPro" id="IPR050062">
    <property type="entry name" value="Pro-tRNA_synthetase"/>
</dbReference>
<evidence type="ECO:0000256" key="2">
    <source>
        <dbReference type="ARBA" id="ARBA00011738"/>
    </source>
</evidence>
<dbReference type="InterPro" id="IPR002316">
    <property type="entry name" value="Pro-tRNA-ligase_IIa"/>
</dbReference>
<dbReference type="PANTHER" id="PTHR42753">
    <property type="entry name" value="MITOCHONDRIAL RIBOSOME PROTEIN L39/PROLYL-TRNA LIGASE FAMILY MEMBER"/>
    <property type="match status" value="1"/>
</dbReference>
<dbReference type="SUPFAM" id="SSF55826">
    <property type="entry name" value="YbaK/ProRS associated domain"/>
    <property type="match status" value="1"/>
</dbReference>
<dbReference type="RefSeq" id="WP_002945738.1">
    <property type="nucleotide sequence ID" value="NZ_CP012543.1"/>
</dbReference>
<dbReference type="InterPro" id="IPR004154">
    <property type="entry name" value="Anticodon-bd"/>
</dbReference>
<comment type="domain">
    <text evidence="12">Consists of three domains: the N-terminal catalytic domain, the editing domain and the C-terminal anticodon-binding domain.</text>
</comment>
<dbReference type="NCBIfam" id="NF006625">
    <property type="entry name" value="PRK09194.1"/>
    <property type="match status" value="1"/>
</dbReference>
<dbReference type="Pfam" id="PF00587">
    <property type="entry name" value="tRNA-synt_2b"/>
    <property type="match status" value="1"/>
</dbReference>
<dbReference type="InterPro" id="IPR033730">
    <property type="entry name" value="ProRS_core_prok"/>
</dbReference>
<dbReference type="CDD" id="cd04334">
    <property type="entry name" value="ProRS-INS"/>
    <property type="match status" value="1"/>
</dbReference>
<comment type="subcellular location">
    <subcellularLocation>
        <location evidence="1 12">Cytoplasm</location>
    </subcellularLocation>
</comment>
<reference evidence="14 15" key="1">
    <citation type="submission" date="2016-07" db="EMBL/GenBank/DDBJ databases">
        <title>Comparative genomics of the Campylobacter concisus group.</title>
        <authorList>
            <person name="Miller W.G."/>
            <person name="Yee E."/>
            <person name="Chapman M.H."/>
            <person name="Huynh S."/>
            <person name="Bono J.L."/>
            <person name="On S.L.W."/>
            <person name="StLeger J."/>
            <person name="Foster G."/>
            <person name="Parker C.T."/>
        </authorList>
    </citation>
    <scope>NUCLEOTIDE SEQUENCE [LARGE SCALE GENOMIC DNA]</scope>
    <source>
        <strain evidence="14 15">ATCC 33238</strain>
    </source>
</reference>
<dbReference type="Proteomes" id="UP000502377">
    <property type="component" value="Chromosome"/>
</dbReference>
<dbReference type="EMBL" id="CP012543">
    <property type="protein sequence ID" value="QCD46681.1"/>
    <property type="molecule type" value="Genomic_DNA"/>
</dbReference>
<comment type="function">
    <text evidence="10 12">Catalyzes the attachment of proline to tRNA(Pro) in a two-step reaction: proline is first activated by ATP to form Pro-AMP and then transferred to the acceptor end of tRNA(Pro). As ProRS can inadvertently accommodate and process non-cognate amino acids such as alanine and cysteine, to avoid such errors it has two additional distinct editing activities against alanine. One activity is designated as 'pretransfer' editing and involves the tRNA(Pro)-independent hydrolysis of activated Ala-AMP. The other activity is designated 'posttransfer' editing and involves deacylation of mischarged Ala-tRNA(Pro). The misacylated Cys-tRNA(Pro) is not edited by ProRS.</text>
</comment>